<name>A0A3P7JG69_STRVU</name>
<feature type="non-terminal residue" evidence="1">
    <location>
        <position position="156"/>
    </location>
</feature>
<dbReference type="AlphaFoldDB" id="A0A3P7JG69"/>
<keyword evidence="2" id="KW-1185">Reference proteome</keyword>
<evidence type="ECO:0000313" key="2">
    <source>
        <dbReference type="Proteomes" id="UP000270094"/>
    </source>
</evidence>
<protein>
    <submittedName>
        <fullName evidence="1">Uncharacterized protein</fullName>
    </submittedName>
</protein>
<organism evidence="1 2">
    <name type="scientific">Strongylus vulgaris</name>
    <name type="common">Blood worm</name>
    <dbReference type="NCBI Taxonomy" id="40348"/>
    <lineage>
        <taxon>Eukaryota</taxon>
        <taxon>Metazoa</taxon>
        <taxon>Ecdysozoa</taxon>
        <taxon>Nematoda</taxon>
        <taxon>Chromadorea</taxon>
        <taxon>Rhabditida</taxon>
        <taxon>Rhabditina</taxon>
        <taxon>Rhabditomorpha</taxon>
        <taxon>Strongyloidea</taxon>
        <taxon>Strongylidae</taxon>
        <taxon>Strongylus</taxon>
    </lineage>
</organism>
<dbReference type="Proteomes" id="UP000270094">
    <property type="component" value="Unassembled WGS sequence"/>
</dbReference>
<sequence length="156" mass="17768">MSDAMALKTQLLNNFSKFLASPKLVHADDILCDVFNLSAHCRYLHKDPKTLFTPEERRQFHESLTTALPHQFNKSLIEHLFLLGGESAARFRKTRSGLQFLKDDFIAGDKELEEKFDQLMDGGGMTNIELKLENWTDDPGEYYTGTIGLDTIDLRG</sequence>
<accession>A0A3P7JG69</accession>
<gene>
    <name evidence="1" type="ORF">SVUK_LOCUS17404</name>
</gene>
<dbReference type="OrthoDB" id="5839662at2759"/>
<evidence type="ECO:0000313" key="1">
    <source>
        <dbReference type="EMBL" id="VDM82406.1"/>
    </source>
</evidence>
<reference evidence="1 2" key="1">
    <citation type="submission" date="2018-11" db="EMBL/GenBank/DDBJ databases">
        <authorList>
            <consortium name="Pathogen Informatics"/>
        </authorList>
    </citation>
    <scope>NUCLEOTIDE SEQUENCE [LARGE SCALE GENOMIC DNA]</scope>
</reference>
<dbReference type="EMBL" id="UYYB01117516">
    <property type="protein sequence ID" value="VDM82406.1"/>
    <property type="molecule type" value="Genomic_DNA"/>
</dbReference>
<proteinExistence type="predicted"/>